<protein>
    <submittedName>
        <fullName evidence="9">Ubiquitin carboxyl-terminal hydrolase 25</fullName>
    </submittedName>
</protein>
<dbReference type="Pfam" id="PF00443">
    <property type="entry name" value="UCH"/>
    <property type="match status" value="1"/>
</dbReference>
<dbReference type="InterPro" id="IPR050164">
    <property type="entry name" value="Peptidase_C19"/>
</dbReference>
<dbReference type="InterPro" id="IPR003903">
    <property type="entry name" value="UIM_dom"/>
</dbReference>
<sequence length="1286" mass="146690">MTVEQNVLQQHSQKHQQTLLNQLREVTGTTDVQLLQQALQVSNGDLAEAVAFLTEKNAKVPQQDEATYYQTAQVNNDRYISVGSQADTNVIDLTGDDKDDLQRAIALSLEESNRAFRETGITDEEQAISRVLEASIAENKASLKRTHTEVWSDSPNPYDRKRQDNCPVGLKNVGNTCWFSAVIQSLFNLLEFQRLVLHYSPPARMQDLPRNQKEHRNLPFMQELRHLFSLLVGSKRKYVDPSSAVEILKDAFKSSESQQDVSEFTHKLLDWLEDAFQIKAEEDREGEKPKNPMVDLFYGRFLAVGVLEGKKFENTEMFGQYPLQVNGFFFYFDFLRAPTGRNVNEIPAHRLSLSAQNHWFTELPPVLTFELSRFEFNQTLGPHKNNNNKQYPPILIDSRYMDRNRDITRIKREEIRRLKEHLTVLQQRLERYLSYGSGPKRFPLADVLQYAMEFASSKPVCTSPVEDINTTAPPGGTTAQLPPPASTGEQPDTSVPAEGSGSGPQAQQQQRVSIHKPFTQSRVPPDLPMHPAPRHITEEELRVLEGCLHRWRSEVENDTRDLQASISRIHRTIELMYSDKSMMQVPYRLHAVLVHEGQANAGHYWAYIFDPHQQRWMKYNDISVTKSSWEELVRDSFGGYRNASAYCLMYIDDKKPFLIEEEFDKETGQMLSGLDKLPPDLKEYVEADNKLFEREMEEWDALQARKLQQEKLALAAASVAPQPMSTEPCPPDNTTAPQHDPEYMEQQSPTGDSKHLQEDTERAISKAAAEHDEKSPEALLNTSQSSHPDSEVTSDPCPPLDPEQDDSASSLPAPQRVVEVAIPNVGTFVIQSKEGGYDDEAMMTPNMQGVIMAIGKSRSVYDKCGPEAAFFKVHDLLHATPPVHHISSLTTPPPLSISLSLLAHYLHCRQCLLYFSGRWKNTINFFPTFTLNPSKYTTPFITHPNKHDFFLSVALVNLTCPCLLRLAQEDTPPERDYRLQNATHHFIHHQPPKDKKDCQFCLEPPRLTQTVIISSSQQSLLFLIIVLPNSFLFARLKGLCLATQPRVPPEQTALSSEEQCDGPVLPCRCKSIMKVARAKLELIKPDEVNMEEYEMWHQDYRKFRDATVFLLIGLELFLKKSYVEALMYLIYAYQYNKELLAKGPYRGHDEELIAHYRRECLLKLNEHAAALFETGEETKVNAGLSIMNELVVACIPLLLVDEMEEKDMVAVEDMRNRWCSYLGQEMEPNLQEKLTDFLPKLLDCSTEIKSFHDPPKLPSYSTLELCERYGQVMTSLTPSRTPADGR</sequence>
<feature type="compositionally biased region" description="Polar residues" evidence="7">
    <location>
        <begin position="468"/>
        <end position="480"/>
    </location>
</feature>
<name>A0A9Q9WR11_CYPCA</name>
<keyword evidence="9" id="KW-0378">Hydrolase</keyword>
<dbReference type="Pfam" id="PF21909">
    <property type="entry name" value="USP_UIM_N"/>
    <property type="match status" value="1"/>
</dbReference>
<dbReference type="CDD" id="cd02665">
    <property type="entry name" value="Peptidase_C19I"/>
    <property type="match status" value="1"/>
</dbReference>
<feature type="region of interest" description="Disordered" evidence="7">
    <location>
        <begin position="717"/>
        <end position="812"/>
    </location>
</feature>
<organism evidence="9">
    <name type="scientific">Cyprinus carpio</name>
    <name type="common">Common carp</name>
    <dbReference type="NCBI Taxonomy" id="7962"/>
    <lineage>
        <taxon>Eukaryota</taxon>
        <taxon>Metazoa</taxon>
        <taxon>Chordata</taxon>
        <taxon>Craniata</taxon>
        <taxon>Vertebrata</taxon>
        <taxon>Euteleostomi</taxon>
        <taxon>Actinopterygii</taxon>
        <taxon>Neopterygii</taxon>
        <taxon>Teleostei</taxon>
        <taxon>Ostariophysi</taxon>
        <taxon>Cypriniformes</taxon>
        <taxon>Cyprinidae</taxon>
        <taxon>Cyprininae</taxon>
        <taxon>Cyprinus</taxon>
    </lineage>
</organism>
<dbReference type="PANTHER" id="PTHR24006">
    <property type="entry name" value="UBIQUITIN CARBOXYL-TERMINAL HYDROLASE"/>
    <property type="match status" value="1"/>
</dbReference>
<keyword evidence="4" id="KW-0833">Ubl conjugation pathway</keyword>
<evidence type="ECO:0000256" key="6">
    <source>
        <dbReference type="ARBA" id="ARBA00023242"/>
    </source>
</evidence>
<accession>A0A9Q9WR11</accession>
<dbReference type="Proteomes" id="UP001155660">
    <property type="component" value="Chromosome B10"/>
</dbReference>
<evidence type="ECO:0000256" key="1">
    <source>
        <dbReference type="ARBA" id="ARBA00004123"/>
    </source>
</evidence>
<reference evidence="9" key="1">
    <citation type="submission" date="2025-08" db="UniProtKB">
        <authorList>
            <consortium name="RefSeq"/>
        </authorList>
    </citation>
    <scope>IDENTIFICATION</scope>
    <source>
        <tissue evidence="9">Muscle</tissue>
    </source>
</reference>
<dbReference type="KEGG" id="ccar:109045911"/>
<dbReference type="SMR" id="A0A9Q9WR11"/>
<dbReference type="PROSITE" id="PS50235">
    <property type="entry name" value="USP_3"/>
    <property type="match status" value="1"/>
</dbReference>
<evidence type="ECO:0000313" key="9">
    <source>
        <dbReference type="RefSeq" id="XP_042587960.1"/>
    </source>
</evidence>
<dbReference type="CDD" id="cd14354">
    <property type="entry name" value="UBA_UBP25"/>
    <property type="match status" value="1"/>
</dbReference>
<evidence type="ECO:0000256" key="7">
    <source>
        <dbReference type="SAM" id="MobiDB-lite"/>
    </source>
</evidence>
<dbReference type="SMART" id="SM00726">
    <property type="entry name" value="UIM"/>
    <property type="match status" value="3"/>
</dbReference>
<dbReference type="PROSITE" id="PS00972">
    <property type="entry name" value="USP_1"/>
    <property type="match status" value="1"/>
</dbReference>
<dbReference type="FunFam" id="1.10.8.10:FF:000023">
    <property type="entry name" value="Putative ubiquitin carboxyl-terminal hydrolase 25"/>
    <property type="match status" value="1"/>
</dbReference>
<dbReference type="GO" id="GO:0005634">
    <property type="term" value="C:nucleus"/>
    <property type="evidence" value="ECO:0007669"/>
    <property type="project" value="UniProtKB-SubCell"/>
</dbReference>
<dbReference type="RefSeq" id="XP_042587960.1">
    <property type="nucleotide sequence ID" value="XM_042732026.1"/>
</dbReference>
<dbReference type="Pfam" id="PF22566">
    <property type="entry name" value="UBA_8"/>
    <property type="match status" value="1"/>
</dbReference>
<evidence type="ECO:0000256" key="3">
    <source>
        <dbReference type="ARBA" id="ARBA00022553"/>
    </source>
</evidence>
<dbReference type="InterPro" id="IPR028889">
    <property type="entry name" value="USP"/>
</dbReference>
<feature type="region of interest" description="Disordered" evidence="7">
    <location>
        <begin position="461"/>
        <end position="513"/>
    </location>
</feature>
<dbReference type="OrthoDB" id="2420415at2759"/>
<dbReference type="InterPro" id="IPR018200">
    <property type="entry name" value="USP_CS"/>
</dbReference>
<dbReference type="GO" id="GO:0004843">
    <property type="term" value="F:cysteine-type deubiquitinase activity"/>
    <property type="evidence" value="ECO:0007669"/>
    <property type="project" value="InterPro"/>
</dbReference>
<dbReference type="GeneID" id="109045911"/>
<gene>
    <name evidence="9" type="primary">usp25</name>
</gene>
<keyword evidence="5" id="KW-0832">Ubl conjugation</keyword>
<feature type="compositionally biased region" description="Basic and acidic residues" evidence="7">
    <location>
        <begin position="752"/>
        <end position="776"/>
    </location>
</feature>
<dbReference type="InterPro" id="IPR001394">
    <property type="entry name" value="Peptidase_C19_UCH"/>
</dbReference>
<evidence type="ECO:0000256" key="5">
    <source>
        <dbReference type="ARBA" id="ARBA00022843"/>
    </source>
</evidence>
<dbReference type="InterPro" id="IPR054109">
    <property type="entry name" value="UBA_8"/>
</dbReference>
<dbReference type="PROSITE" id="PS50330">
    <property type="entry name" value="UIM"/>
    <property type="match status" value="1"/>
</dbReference>
<keyword evidence="6" id="KW-0539">Nucleus</keyword>
<comment type="subcellular location">
    <subcellularLocation>
        <location evidence="1">Nucleus</location>
    </subcellularLocation>
</comment>
<proteinExistence type="predicted"/>
<dbReference type="CTD" id="29761"/>
<feature type="compositionally biased region" description="Polar residues" evidence="7">
    <location>
        <begin position="780"/>
        <end position="793"/>
    </location>
</feature>
<evidence type="ECO:0000256" key="4">
    <source>
        <dbReference type="ARBA" id="ARBA00022786"/>
    </source>
</evidence>
<dbReference type="GO" id="GO:0016579">
    <property type="term" value="P:protein deubiquitination"/>
    <property type="evidence" value="ECO:0007669"/>
    <property type="project" value="InterPro"/>
</dbReference>
<evidence type="ECO:0000256" key="2">
    <source>
        <dbReference type="ARBA" id="ARBA00022499"/>
    </source>
</evidence>
<keyword evidence="2" id="KW-1017">Isopeptide bond</keyword>
<dbReference type="PROSITE" id="PS00973">
    <property type="entry name" value="USP_2"/>
    <property type="match status" value="1"/>
</dbReference>
<dbReference type="PANTHER" id="PTHR24006:SF666">
    <property type="entry name" value="UBIQUITIN CARBOXYL-TERMINAL HYDROLASE 25"/>
    <property type="match status" value="1"/>
</dbReference>
<evidence type="ECO:0000259" key="8">
    <source>
        <dbReference type="PROSITE" id="PS50235"/>
    </source>
</evidence>
<feature type="domain" description="USP" evidence="8">
    <location>
        <begin position="168"/>
        <end position="653"/>
    </location>
</feature>
<dbReference type="GO" id="GO:0005829">
    <property type="term" value="C:cytosol"/>
    <property type="evidence" value="ECO:0007669"/>
    <property type="project" value="TreeGrafter"/>
</dbReference>
<dbReference type="InterPro" id="IPR054108">
    <property type="entry name" value="USP25/28_UIM"/>
</dbReference>
<keyword evidence="3" id="KW-0597">Phosphoprotein</keyword>